<gene>
    <name evidence="2" type="ORF">lam_482</name>
</gene>
<organism evidence="2 3">
    <name type="scientific">Candidatus Liberibacter americanus str. Sao Paulo</name>
    <dbReference type="NCBI Taxonomy" id="1261131"/>
    <lineage>
        <taxon>Bacteria</taxon>
        <taxon>Pseudomonadati</taxon>
        <taxon>Pseudomonadota</taxon>
        <taxon>Alphaproteobacteria</taxon>
        <taxon>Hyphomicrobiales</taxon>
        <taxon>Rhizobiaceae</taxon>
        <taxon>Liberibacter</taxon>
    </lineage>
</organism>
<sequence>MTKQGEKCHKKKSKGRPCKEGVSRTNSGRISRSKKINLSPITVVQEARMRLFGLTALQSAQAEGGSRIGRLRITGKISPEQYQAFVCFANQYNQYMQMIQAPDSLKRSGEFKSQSYSEEEDTKRRLSIKKHWLSLKKSIEEAQVKTYCNLWKSLNYFISRDDGIMSPTPLNLIVNLCHATDALISHYGIPNIKDKFK</sequence>
<evidence type="ECO:0000313" key="3">
    <source>
        <dbReference type="Proteomes" id="UP000017862"/>
    </source>
</evidence>
<evidence type="ECO:0000256" key="1">
    <source>
        <dbReference type="SAM" id="MobiDB-lite"/>
    </source>
</evidence>
<protein>
    <submittedName>
        <fullName evidence="2">Uncharacterized protein</fullName>
    </submittedName>
</protein>
<accession>U6B7K0</accession>
<proteinExistence type="predicted"/>
<name>U6B7K0_9HYPH</name>
<feature type="region of interest" description="Disordered" evidence="1">
    <location>
        <begin position="1"/>
        <end position="33"/>
    </location>
</feature>
<dbReference type="Proteomes" id="UP000017862">
    <property type="component" value="Chromosome"/>
</dbReference>
<dbReference type="AlphaFoldDB" id="U6B7K0"/>
<dbReference type="EMBL" id="CP006604">
    <property type="protein sequence ID" value="AHA27841.1"/>
    <property type="molecule type" value="Genomic_DNA"/>
</dbReference>
<dbReference type="STRING" id="1261131.lam_482"/>
<keyword evidence="3" id="KW-1185">Reference proteome</keyword>
<evidence type="ECO:0000313" key="2">
    <source>
        <dbReference type="EMBL" id="AHA27841.1"/>
    </source>
</evidence>
<dbReference type="RefSeq" id="WP_007557367.1">
    <property type="nucleotide sequence ID" value="NC_022793.1"/>
</dbReference>
<dbReference type="KEGG" id="lar:lam_482"/>
<dbReference type="HOGENOM" id="CLU_1400980_0_0_5"/>
<reference evidence="2 3" key="1">
    <citation type="journal article" date="2014" name="Mol. Plant Microbe Interact.">
        <title>The complete genome sequence of Candidatus Liberibacter americanus, associated with citrus Huanglongbing.</title>
        <authorList>
            <person name="Wulff N.A."/>
            <person name="Zhang S."/>
            <person name="Setubal J.C."/>
            <person name="Almeida N.F."/>
            <person name="Martins E.C."/>
            <person name="Harakava R."/>
            <person name="Kumar D."/>
            <person name="Rangel L.T."/>
            <person name="Foissac X."/>
            <person name="Bove J."/>
            <person name="Gabriel D.W."/>
        </authorList>
    </citation>
    <scope>NUCLEOTIDE SEQUENCE [LARGE SCALE GENOMIC DNA]</scope>
    <source>
        <strain evidence="2 3">Sao Paulo</strain>
    </source>
</reference>
<dbReference type="PATRIC" id="fig|1261131.3.peg.461"/>